<dbReference type="EMBL" id="AM746676">
    <property type="protein sequence ID" value="CAN94888.1"/>
    <property type="molecule type" value="Genomic_DNA"/>
</dbReference>
<evidence type="ECO:0000313" key="1">
    <source>
        <dbReference type="EMBL" id="CAN94888.1"/>
    </source>
</evidence>
<dbReference type="Proteomes" id="UP000002139">
    <property type="component" value="Chromosome"/>
</dbReference>
<protein>
    <submittedName>
        <fullName evidence="1">Uncharacterized protein</fullName>
    </submittedName>
</protein>
<proteinExistence type="predicted"/>
<sequence length="195" mass="20990">MSGSGRGRKRFRALARGVPAAARSCAALRCPSARPKLRPMSPSASRPSSASRSLLAACAALLAALAAGCGSRAARGPEAGAEIASIDARLRGSFRLVRFEPEVPLEPMLASMLEFQYAHLVVRFDGKRILADSPGLHVDRAYEIRDPAWDRFKLVSYDEAGVAYEALCEFSDQGELVVHAQTPPWKGVATLRRAQ</sequence>
<dbReference type="HOGENOM" id="CLU_120492_0_0_7"/>
<dbReference type="AlphaFoldDB" id="A9FEI0"/>
<reference evidence="1 2" key="1">
    <citation type="journal article" date="2007" name="Nat. Biotechnol.">
        <title>Complete genome sequence of the myxobacterium Sorangium cellulosum.</title>
        <authorList>
            <person name="Schneiker S."/>
            <person name="Perlova O."/>
            <person name="Kaiser O."/>
            <person name="Gerth K."/>
            <person name="Alici A."/>
            <person name="Altmeyer M.O."/>
            <person name="Bartels D."/>
            <person name="Bekel T."/>
            <person name="Beyer S."/>
            <person name="Bode E."/>
            <person name="Bode H.B."/>
            <person name="Bolten C.J."/>
            <person name="Choudhuri J.V."/>
            <person name="Doss S."/>
            <person name="Elnakady Y.A."/>
            <person name="Frank B."/>
            <person name="Gaigalat L."/>
            <person name="Goesmann A."/>
            <person name="Groeger C."/>
            <person name="Gross F."/>
            <person name="Jelsbak L."/>
            <person name="Jelsbak L."/>
            <person name="Kalinowski J."/>
            <person name="Kegler C."/>
            <person name="Knauber T."/>
            <person name="Konietzny S."/>
            <person name="Kopp M."/>
            <person name="Krause L."/>
            <person name="Krug D."/>
            <person name="Linke B."/>
            <person name="Mahmud T."/>
            <person name="Martinez-Arias R."/>
            <person name="McHardy A.C."/>
            <person name="Merai M."/>
            <person name="Meyer F."/>
            <person name="Mormann S."/>
            <person name="Munoz-Dorado J."/>
            <person name="Perez J."/>
            <person name="Pradella S."/>
            <person name="Rachid S."/>
            <person name="Raddatz G."/>
            <person name="Rosenau F."/>
            <person name="Rueckert C."/>
            <person name="Sasse F."/>
            <person name="Scharfe M."/>
            <person name="Schuster S.C."/>
            <person name="Suen G."/>
            <person name="Treuner-Lange A."/>
            <person name="Velicer G.J."/>
            <person name="Vorholter F.-J."/>
            <person name="Weissman K.J."/>
            <person name="Welch R.D."/>
            <person name="Wenzel S.C."/>
            <person name="Whitworth D.E."/>
            <person name="Wilhelm S."/>
            <person name="Wittmann C."/>
            <person name="Bloecker H."/>
            <person name="Puehler A."/>
            <person name="Mueller R."/>
        </authorList>
    </citation>
    <scope>NUCLEOTIDE SEQUENCE [LARGE SCALE GENOMIC DNA]</scope>
    <source>
        <strain evidence="2">So ce56</strain>
    </source>
</reference>
<organism evidence="1 2">
    <name type="scientific">Sorangium cellulosum (strain So ce56)</name>
    <name type="common">Polyangium cellulosum (strain So ce56)</name>
    <dbReference type="NCBI Taxonomy" id="448385"/>
    <lineage>
        <taxon>Bacteria</taxon>
        <taxon>Pseudomonadati</taxon>
        <taxon>Myxococcota</taxon>
        <taxon>Polyangia</taxon>
        <taxon>Polyangiales</taxon>
        <taxon>Polyangiaceae</taxon>
        <taxon>Sorangium</taxon>
    </lineage>
</organism>
<name>A9FEI0_SORC5</name>
<accession>A9FEI0</accession>
<keyword evidence="2" id="KW-1185">Reference proteome</keyword>
<evidence type="ECO:0000313" key="2">
    <source>
        <dbReference type="Proteomes" id="UP000002139"/>
    </source>
</evidence>
<gene>
    <name evidence="1" type="ordered locus">sce4725</name>
</gene>
<dbReference type="KEGG" id="scl:sce4725"/>